<keyword evidence="2" id="KW-1185">Reference proteome</keyword>
<keyword evidence="1" id="KW-1133">Transmembrane helix</keyword>
<organism evidence="2 3">
    <name type="scientific">Panagrellus redivivus</name>
    <name type="common">Microworm</name>
    <dbReference type="NCBI Taxonomy" id="6233"/>
    <lineage>
        <taxon>Eukaryota</taxon>
        <taxon>Metazoa</taxon>
        <taxon>Ecdysozoa</taxon>
        <taxon>Nematoda</taxon>
        <taxon>Chromadorea</taxon>
        <taxon>Rhabditida</taxon>
        <taxon>Tylenchina</taxon>
        <taxon>Panagrolaimomorpha</taxon>
        <taxon>Panagrolaimoidea</taxon>
        <taxon>Panagrolaimidae</taxon>
        <taxon>Panagrellus</taxon>
    </lineage>
</organism>
<dbReference type="Proteomes" id="UP000492821">
    <property type="component" value="Unassembled WGS sequence"/>
</dbReference>
<keyword evidence="1" id="KW-0812">Transmembrane</keyword>
<name>A0A7E4ZQM6_PANRE</name>
<dbReference type="WBParaSite" id="Pan_g11331.t1">
    <property type="protein sequence ID" value="Pan_g11331.t1"/>
    <property type="gene ID" value="Pan_g11331"/>
</dbReference>
<evidence type="ECO:0000313" key="3">
    <source>
        <dbReference type="WBParaSite" id="Pan_g11331.t1"/>
    </source>
</evidence>
<reference evidence="3" key="2">
    <citation type="submission" date="2020-10" db="UniProtKB">
        <authorList>
            <consortium name="WormBaseParasite"/>
        </authorList>
    </citation>
    <scope>IDENTIFICATION</scope>
</reference>
<reference evidence="2" key="1">
    <citation type="journal article" date="2013" name="Genetics">
        <title>The draft genome and transcriptome of Panagrellus redivivus are shaped by the harsh demands of a free-living lifestyle.</title>
        <authorList>
            <person name="Srinivasan J."/>
            <person name="Dillman A.R."/>
            <person name="Macchietto M.G."/>
            <person name="Heikkinen L."/>
            <person name="Lakso M."/>
            <person name="Fracchia K.M."/>
            <person name="Antoshechkin I."/>
            <person name="Mortazavi A."/>
            <person name="Wong G."/>
            <person name="Sternberg P.W."/>
        </authorList>
    </citation>
    <scope>NUCLEOTIDE SEQUENCE [LARGE SCALE GENOMIC DNA]</scope>
    <source>
        <strain evidence="2">MT8872</strain>
    </source>
</reference>
<evidence type="ECO:0000313" key="2">
    <source>
        <dbReference type="Proteomes" id="UP000492821"/>
    </source>
</evidence>
<feature type="transmembrane region" description="Helical" evidence="1">
    <location>
        <begin position="109"/>
        <end position="128"/>
    </location>
</feature>
<feature type="transmembrane region" description="Helical" evidence="1">
    <location>
        <begin position="20"/>
        <end position="39"/>
    </location>
</feature>
<proteinExistence type="predicted"/>
<sequence length="143" mass="16356">MPDIKFNSDYLTTSRGVQKIVQIILGFVVCSVLCANWYGGSSCFGEGRLGFVSGLNFVVVIINIIVFILNLCNIRTHKFERFYSLIATVLFVVAAILLVWYLISTGIWNFWLIVTLIAVVVIFFTLLWDYRLLSDQQREHLPI</sequence>
<dbReference type="AlphaFoldDB" id="A0A7E4ZQM6"/>
<accession>A0A7E4ZQM6</accession>
<feature type="transmembrane region" description="Helical" evidence="1">
    <location>
        <begin position="51"/>
        <end position="70"/>
    </location>
</feature>
<feature type="transmembrane region" description="Helical" evidence="1">
    <location>
        <begin position="82"/>
        <end position="103"/>
    </location>
</feature>
<keyword evidence="1" id="KW-0472">Membrane</keyword>
<evidence type="ECO:0000256" key="1">
    <source>
        <dbReference type="SAM" id="Phobius"/>
    </source>
</evidence>
<protein>
    <submittedName>
        <fullName evidence="3">MARVEL domain-containing protein</fullName>
    </submittedName>
</protein>